<keyword evidence="1" id="KW-0411">Iron-sulfur</keyword>
<dbReference type="PROSITE" id="PS01230">
    <property type="entry name" value="TRMA_1"/>
    <property type="match status" value="1"/>
</dbReference>
<feature type="binding site" evidence="5">
    <location>
        <position position="311"/>
    </location>
    <ligand>
        <name>S-adenosyl-L-methionine</name>
        <dbReference type="ChEBI" id="CHEBI:59789"/>
    </ligand>
</feature>
<keyword evidence="1" id="KW-0408">Iron</keyword>
<protein>
    <submittedName>
        <fullName evidence="8">RNA methyltransferase, TrmA family</fullName>
    </submittedName>
</protein>
<keyword evidence="1" id="KW-0004">4Fe-4S</keyword>
<feature type="binding site" evidence="5">
    <location>
        <position position="290"/>
    </location>
    <ligand>
        <name>S-adenosyl-L-methionine</name>
        <dbReference type="ChEBI" id="CHEBI:59789"/>
    </ligand>
</feature>
<evidence type="ECO:0000259" key="7">
    <source>
        <dbReference type="PROSITE" id="PS50926"/>
    </source>
</evidence>
<reference evidence="8" key="1">
    <citation type="submission" date="2006-05" db="EMBL/GenBank/DDBJ databases">
        <title>Annotation of the draft genome assembly of Desulfuromonas acetoxidans DSM 684.</title>
        <authorList>
            <consortium name="US DOE Joint Genome Institute (JGI-ORNL)"/>
            <person name="Larimer F."/>
            <person name="Land M."/>
            <person name="Hauser L."/>
        </authorList>
    </citation>
    <scope>NUCLEOTIDE SEQUENCE [LARGE SCALE GENOMIC DNA]</scope>
    <source>
        <strain evidence="8">DSM 684</strain>
    </source>
</reference>
<dbReference type="AlphaFoldDB" id="Q1K0F7"/>
<dbReference type="Gene3D" id="3.40.50.150">
    <property type="entry name" value="Vaccinia Virus protein VP39"/>
    <property type="match status" value="1"/>
</dbReference>
<dbReference type="PROSITE" id="PS51687">
    <property type="entry name" value="SAM_MT_RNA_M5U"/>
    <property type="match status" value="1"/>
</dbReference>
<dbReference type="SUPFAM" id="SSF53335">
    <property type="entry name" value="S-adenosyl-L-methionine-dependent methyltransferases"/>
    <property type="match status" value="1"/>
</dbReference>
<accession>Q1K0F7</accession>
<feature type="active site" evidence="6">
    <location>
        <position position="382"/>
    </location>
</feature>
<evidence type="ECO:0000256" key="6">
    <source>
        <dbReference type="PROSITE-ProRule" id="PRU10015"/>
    </source>
</evidence>
<dbReference type="InterPro" id="IPR010280">
    <property type="entry name" value="U5_MeTrfase_fam"/>
</dbReference>
<comment type="caution">
    <text evidence="8">The sequence shown here is derived from an EMBL/GenBank/DDBJ whole genome shotgun (WGS) entry which is preliminary data.</text>
</comment>
<dbReference type="CDD" id="cd02440">
    <property type="entry name" value="AdoMet_MTases"/>
    <property type="match status" value="1"/>
</dbReference>
<dbReference type="Pfam" id="PF05958">
    <property type="entry name" value="tRNA_U5-meth_tr"/>
    <property type="match status" value="1"/>
</dbReference>
<feature type="binding site" evidence="5">
    <location>
        <position position="356"/>
    </location>
    <ligand>
        <name>S-adenosyl-L-methionine</name>
        <dbReference type="ChEBI" id="CHEBI:59789"/>
    </ligand>
</feature>
<sequence>MIELTVTTLAHGGAGLGHHDGKAVFVFGAIPGDRILCQIVQNKKRYARAELIKVIEPSDQRQEPACSHFGDCGGCDWQQLSYEQQCRWKQQIFVDSCVRHGRIDQGVIRDLVPAPQEFGYRSRVQFKCYNSPQGFILGFYRRGSHNVIDVRHCPVIALPIAAQMTAWRTLFDGSVYASGVSQIDVAVGSDDALRTIVHYRGAETEAFCAWLAGCLDAVDGAVLVQTGRKNPQILLQGQVDLAIRVDEPPMELHYGPGGFAQVHLEQNRQLVARVIEAAEVTAQDAVLDLYCGMGNFSLPLARRAGAVVGVEDYAPSISYADRNRDTLGLTNATFHACSVETFLGRWRRTADVIVLDPPRSGAREAVAGMMRCRPRRIVYVSCDQQTLMRDLTALAQSYTVTSIQALDMFPQTCHTEVLAVLDRQ</sequence>
<gene>
    <name evidence="8" type="ORF">Dace_2284</name>
</gene>
<dbReference type="InterPro" id="IPR002792">
    <property type="entry name" value="TRAM_dom"/>
</dbReference>
<evidence type="ECO:0000313" key="9">
    <source>
        <dbReference type="Proteomes" id="UP000005695"/>
    </source>
</evidence>
<proteinExistence type="inferred from homology"/>
<keyword evidence="2 5" id="KW-0489">Methyltransferase</keyword>
<keyword evidence="4 5" id="KW-0949">S-adenosyl-L-methionine</keyword>
<dbReference type="FunFam" id="2.40.50.140:FF:000097">
    <property type="entry name" value="23S rRNA (uracil(1939)-C(5))-methyltransferase RlmD"/>
    <property type="match status" value="1"/>
</dbReference>
<dbReference type="InterPro" id="IPR012340">
    <property type="entry name" value="NA-bd_OB-fold"/>
</dbReference>
<evidence type="ECO:0000256" key="5">
    <source>
        <dbReference type="PROSITE-ProRule" id="PRU01024"/>
    </source>
</evidence>
<keyword evidence="1" id="KW-0479">Metal-binding</keyword>
<dbReference type="GO" id="GO:0070475">
    <property type="term" value="P:rRNA base methylation"/>
    <property type="evidence" value="ECO:0007669"/>
    <property type="project" value="TreeGrafter"/>
</dbReference>
<evidence type="ECO:0000256" key="3">
    <source>
        <dbReference type="ARBA" id="ARBA00022679"/>
    </source>
</evidence>
<dbReference type="Pfam" id="PF01938">
    <property type="entry name" value="TRAM"/>
    <property type="match status" value="1"/>
</dbReference>
<reference evidence="8" key="2">
    <citation type="submission" date="2006-05" db="EMBL/GenBank/DDBJ databases">
        <title>Sequencing of the draft genome and assembly of Desulfuromonas acetoxidans DSM 684.</title>
        <authorList>
            <consortium name="US DOE Joint Genome Institute (JGI-PGF)"/>
            <person name="Copeland A."/>
            <person name="Lucas S."/>
            <person name="Lapidus A."/>
            <person name="Barry K."/>
            <person name="Detter J.C."/>
            <person name="Glavina del Rio T."/>
            <person name="Hammon N."/>
            <person name="Israni S."/>
            <person name="Dalin E."/>
            <person name="Tice H."/>
            <person name="Bruce D."/>
            <person name="Pitluck S."/>
            <person name="Richardson P."/>
        </authorList>
    </citation>
    <scope>NUCLEOTIDE SEQUENCE [LARGE SCALE GENOMIC DNA]</scope>
    <source>
        <strain evidence="8">DSM 684</strain>
    </source>
</reference>
<dbReference type="PROSITE" id="PS01231">
    <property type="entry name" value="TRMA_2"/>
    <property type="match status" value="1"/>
</dbReference>
<dbReference type="PROSITE" id="PS50926">
    <property type="entry name" value="TRAM"/>
    <property type="match status" value="1"/>
</dbReference>
<evidence type="ECO:0000313" key="8">
    <source>
        <dbReference type="EMBL" id="EAT15984.1"/>
    </source>
</evidence>
<feature type="active site" description="Nucleophile" evidence="5">
    <location>
        <position position="382"/>
    </location>
</feature>
<evidence type="ECO:0000256" key="4">
    <source>
        <dbReference type="ARBA" id="ARBA00022691"/>
    </source>
</evidence>
<dbReference type="RefSeq" id="WP_005999829.1">
    <property type="nucleotide sequence ID" value="NZ_AAEW02000007.1"/>
</dbReference>
<dbReference type="Gene3D" id="2.40.50.140">
    <property type="entry name" value="Nucleic acid-binding proteins"/>
    <property type="match status" value="1"/>
</dbReference>
<dbReference type="Proteomes" id="UP000005695">
    <property type="component" value="Unassembled WGS sequence"/>
</dbReference>
<dbReference type="EMBL" id="AAEW02000007">
    <property type="protein sequence ID" value="EAT15984.1"/>
    <property type="molecule type" value="Genomic_DNA"/>
</dbReference>
<dbReference type="PANTHER" id="PTHR11061">
    <property type="entry name" value="RNA M5U METHYLTRANSFERASE"/>
    <property type="match status" value="1"/>
</dbReference>
<keyword evidence="3 5" id="KW-0808">Transferase</keyword>
<name>Q1K0F7_DESA6</name>
<organism evidence="8 9">
    <name type="scientific">Desulfuromonas acetoxidans (strain DSM 684 / 11070)</name>
    <dbReference type="NCBI Taxonomy" id="281689"/>
    <lineage>
        <taxon>Bacteria</taxon>
        <taxon>Pseudomonadati</taxon>
        <taxon>Thermodesulfobacteriota</taxon>
        <taxon>Desulfuromonadia</taxon>
        <taxon>Desulfuromonadales</taxon>
        <taxon>Desulfuromonadaceae</taxon>
        <taxon>Desulfuromonas</taxon>
    </lineage>
</organism>
<dbReference type="Gene3D" id="2.40.50.1070">
    <property type="match status" value="1"/>
</dbReference>
<keyword evidence="9" id="KW-1185">Reference proteome</keyword>
<evidence type="ECO:0000256" key="2">
    <source>
        <dbReference type="ARBA" id="ARBA00022603"/>
    </source>
</evidence>
<dbReference type="InterPro" id="IPR030391">
    <property type="entry name" value="MeTrfase_TrmA_CS"/>
</dbReference>
<dbReference type="InterPro" id="IPR030390">
    <property type="entry name" value="MeTrfase_TrmA_AS"/>
</dbReference>
<dbReference type="PANTHER" id="PTHR11061:SF49">
    <property type="entry name" value="23S RRNA (URACIL(1939)-C(5))-METHYLTRANSFERASE RLMD"/>
    <property type="match status" value="1"/>
</dbReference>
<comment type="similarity">
    <text evidence="5">Belongs to the class I-like SAM-binding methyltransferase superfamily. RNA M5U methyltransferase family.</text>
</comment>
<dbReference type="GO" id="GO:0051539">
    <property type="term" value="F:4 iron, 4 sulfur cluster binding"/>
    <property type="evidence" value="ECO:0007669"/>
    <property type="project" value="UniProtKB-KW"/>
</dbReference>
<dbReference type="SUPFAM" id="SSF50249">
    <property type="entry name" value="Nucleic acid-binding proteins"/>
    <property type="match status" value="1"/>
</dbReference>
<dbReference type="OrthoDB" id="9804590at2"/>
<feature type="domain" description="TRAM" evidence="7">
    <location>
        <begin position="1"/>
        <end position="53"/>
    </location>
</feature>
<feature type="binding site" evidence="5">
    <location>
        <position position="261"/>
    </location>
    <ligand>
        <name>S-adenosyl-L-methionine</name>
        <dbReference type="ChEBI" id="CHEBI:59789"/>
    </ligand>
</feature>
<dbReference type="GO" id="GO:0070041">
    <property type="term" value="F:rRNA (uridine-C5-)-methyltransferase activity"/>
    <property type="evidence" value="ECO:0007669"/>
    <property type="project" value="TreeGrafter"/>
</dbReference>
<evidence type="ECO:0000256" key="1">
    <source>
        <dbReference type="ARBA" id="ARBA00022485"/>
    </source>
</evidence>
<dbReference type="InterPro" id="IPR029063">
    <property type="entry name" value="SAM-dependent_MTases_sf"/>
</dbReference>